<dbReference type="GO" id="GO:0003677">
    <property type="term" value="F:DNA binding"/>
    <property type="evidence" value="ECO:0007669"/>
    <property type="project" value="UniProtKB-KW"/>
</dbReference>
<keyword evidence="2" id="KW-0805">Transcription regulation</keyword>
<dbReference type="InterPro" id="IPR000847">
    <property type="entry name" value="LysR_HTH_N"/>
</dbReference>
<dbReference type="InterPro" id="IPR050950">
    <property type="entry name" value="HTH-type_LysR_regulators"/>
</dbReference>
<evidence type="ECO:0000313" key="6">
    <source>
        <dbReference type="EMBL" id="MBB3769457.1"/>
    </source>
</evidence>
<keyword evidence="4" id="KW-0804">Transcription</keyword>
<keyword evidence="3 6" id="KW-0238">DNA-binding</keyword>
<dbReference type="SUPFAM" id="SSF53850">
    <property type="entry name" value="Periplasmic binding protein-like II"/>
    <property type="match status" value="1"/>
</dbReference>
<protein>
    <submittedName>
        <fullName evidence="6">DNA-binding transcriptional LysR family regulator</fullName>
    </submittedName>
</protein>
<dbReference type="PROSITE" id="PS50931">
    <property type="entry name" value="HTH_LYSR"/>
    <property type="match status" value="1"/>
</dbReference>
<dbReference type="Gene3D" id="1.10.10.10">
    <property type="entry name" value="Winged helix-like DNA-binding domain superfamily/Winged helix DNA-binding domain"/>
    <property type="match status" value="1"/>
</dbReference>
<dbReference type="InterPro" id="IPR036388">
    <property type="entry name" value="WH-like_DNA-bd_sf"/>
</dbReference>
<dbReference type="GO" id="GO:0003700">
    <property type="term" value="F:DNA-binding transcription factor activity"/>
    <property type="evidence" value="ECO:0007669"/>
    <property type="project" value="InterPro"/>
</dbReference>
<dbReference type="Pfam" id="PF03466">
    <property type="entry name" value="LysR_substrate"/>
    <property type="match status" value="1"/>
</dbReference>
<dbReference type="SUPFAM" id="SSF46785">
    <property type="entry name" value="Winged helix' DNA-binding domain"/>
    <property type="match status" value="1"/>
</dbReference>
<evidence type="ECO:0000256" key="4">
    <source>
        <dbReference type="ARBA" id="ARBA00023163"/>
    </source>
</evidence>
<dbReference type="Gene3D" id="3.40.190.10">
    <property type="entry name" value="Periplasmic binding protein-like II"/>
    <property type="match status" value="2"/>
</dbReference>
<accession>A0A839Z831</accession>
<evidence type="ECO:0000256" key="2">
    <source>
        <dbReference type="ARBA" id="ARBA00023015"/>
    </source>
</evidence>
<sequence length="320" mass="34225">MYSFLALKVFVAVVEARGIKGAADRLGRTVSTISTTLKQFEEAVGAPLFEGDRKNRLTPLGRLVHEEARDLLEHYERSCAAIRAYSANEVGHVHVACVPSVAVALLPEVIRHLRRAPRPIEIEVRDMDSVSVTEAVVAGVVDVGVANGTSQMAGGQFTPLFSDPLDLVCRTEDPLAALGRPISWDDLAGRVFLAHRGYGAIRDPRFRAIAGQAQVTVRNVLSLLALVKADVGVTLLPRLCGQPNDRALRFLPVDDLQARRVVGLVERGARMPSPAATLFAHALRSVLIEKGAALGLDILCGPAGSRAIATAHAIPRPASP</sequence>
<dbReference type="AlphaFoldDB" id="A0A839Z831"/>
<proteinExistence type="inferred from homology"/>
<dbReference type="GO" id="GO:0005829">
    <property type="term" value="C:cytosol"/>
    <property type="evidence" value="ECO:0007669"/>
    <property type="project" value="TreeGrafter"/>
</dbReference>
<reference evidence="6 7" key="1">
    <citation type="submission" date="2020-08" db="EMBL/GenBank/DDBJ databases">
        <title>Genomic Encyclopedia of Type Strains, Phase IV (KMG-IV): sequencing the most valuable type-strain genomes for metagenomic binning, comparative biology and taxonomic classification.</title>
        <authorList>
            <person name="Goeker M."/>
        </authorList>
    </citation>
    <scope>NUCLEOTIDE SEQUENCE [LARGE SCALE GENOMIC DNA]</scope>
    <source>
        <strain evidence="6 7">DSM 5895</strain>
    </source>
</reference>
<evidence type="ECO:0000259" key="5">
    <source>
        <dbReference type="PROSITE" id="PS50931"/>
    </source>
</evidence>
<dbReference type="EMBL" id="JACICD010000001">
    <property type="protein sequence ID" value="MBB3769457.1"/>
    <property type="molecule type" value="Genomic_DNA"/>
</dbReference>
<dbReference type="PANTHER" id="PTHR30419:SF8">
    <property type="entry name" value="NITROGEN ASSIMILATION TRANSCRIPTIONAL ACTIVATOR-RELATED"/>
    <property type="match status" value="1"/>
</dbReference>
<dbReference type="Pfam" id="PF00126">
    <property type="entry name" value="HTH_1"/>
    <property type="match status" value="1"/>
</dbReference>
<evidence type="ECO:0000256" key="3">
    <source>
        <dbReference type="ARBA" id="ARBA00023125"/>
    </source>
</evidence>
<keyword evidence="7" id="KW-1185">Reference proteome</keyword>
<name>A0A839Z831_9HYPH</name>
<dbReference type="InterPro" id="IPR036390">
    <property type="entry name" value="WH_DNA-bd_sf"/>
</dbReference>
<evidence type="ECO:0000313" key="7">
    <source>
        <dbReference type="Proteomes" id="UP000533469"/>
    </source>
</evidence>
<organism evidence="6 7">
    <name type="scientific">Ancylobacter tetraedralis</name>
    <dbReference type="NCBI Taxonomy" id="217068"/>
    <lineage>
        <taxon>Bacteria</taxon>
        <taxon>Pseudomonadati</taxon>
        <taxon>Pseudomonadota</taxon>
        <taxon>Alphaproteobacteria</taxon>
        <taxon>Hyphomicrobiales</taxon>
        <taxon>Xanthobacteraceae</taxon>
        <taxon>Ancylobacter</taxon>
    </lineage>
</organism>
<comment type="similarity">
    <text evidence="1">Belongs to the LysR transcriptional regulatory family.</text>
</comment>
<evidence type="ECO:0000256" key="1">
    <source>
        <dbReference type="ARBA" id="ARBA00009437"/>
    </source>
</evidence>
<dbReference type="Proteomes" id="UP000533469">
    <property type="component" value="Unassembled WGS sequence"/>
</dbReference>
<comment type="caution">
    <text evidence="6">The sequence shown here is derived from an EMBL/GenBank/DDBJ whole genome shotgun (WGS) entry which is preliminary data.</text>
</comment>
<dbReference type="PANTHER" id="PTHR30419">
    <property type="entry name" value="HTH-TYPE TRANSCRIPTIONAL REGULATOR YBHD"/>
    <property type="match status" value="1"/>
</dbReference>
<gene>
    <name evidence="6" type="ORF">FHS55_000043</name>
</gene>
<dbReference type="InterPro" id="IPR005119">
    <property type="entry name" value="LysR_subst-bd"/>
</dbReference>
<feature type="domain" description="HTH lysR-type" evidence="5">
    <location>
        <begin position="7"/>
        <end position="60"/>
    </location>
</feature>
<dbReference type="RefSeq" id="WP_183187681.1">
    <property type="nucleotide sequence ID" value="NZ_JACICD010000001.1"/>
</dbReference>